<dbReference type="Proteomes" id="UP000479000">
    <property type="component" value="Unassembled WGS sequence"/>
</dbReference>
<reference evidence="1 2" key="1">
    <citation type="submission" date="2020-02" db="EMBL/GenBank/DDBJ databases">
        <authorList>
            <person name="Ferguson B K."/>
        </authorList>
    </citation>
    <scope>NUCLEOTIDE SEQUENCE [LARGE SCALE GENOMIC DNA]</scope>
</reference>
<sequence>MLKNCHFLISSTRSQYLSEDGRKRLPLVTTKCRRTRHCEDGRYPGSWHCLLPKNPDPQHL</sequence>
<dbReference type="AlphaFoldDB" id="A0A6H5GED7"/>
<feature type="non-terminal residue" evidence="1">
    <location>
        <position position="60"/>
    </location>
</feature>
<keyword evidence="2" id="KW-1185">Reference proteome</keyword>
<protein>
    <submittedName>
        <fullName evidence="1">Uncharacterized protein</fullName>
    </submittedName>
</protein>
<evidence type="ECO:0000313" key="2">
    <source>
        <dbReference type="Proteomes" id="UP000479000"/>
    </source>
</evidence>
<evidence type="ECO:0000313" key="1">
    <source>
        <dbReference type="EMBL" id="CAB0001388.1"/>
    </source>
</evidence>
<proteinExistence type="predicted"/>
<gene>
    <name evidence="1" type="ORF">NTEN_LOCUS7175</name>
</gene>
<name>A0A6H5GED7_9HEMI</name>
<dbReference type="EMBL" id="CADCXU010010586">
    <property type="protein sequence ID" value="CAB0001388.1"/>
    <property type="molecule type" value="Genomic_DNA"/>
</dbReference>
<accession>A0A6H5GED7</accession>
<organism evidence="1 2">
    <name type="scientific">Nesidiocoris tenuis</name>
    <dbReference type="NCBI Taxonomy" id="355587"/>
    <lineage>
        <taxon>Eukaryota</taxon>
        <taxon>Metazoa</taxon>
        <taxon>Ecdysozoa</taxon>
        <taxon>Arthropoda</taxon>
        <taxon>Hexapoda</taxon>
        <taxon>Insecta</taxon>
        <taxon>Pterygota</taxon>
        <taxon>Neoptera</taxon>
        <taxon>Paraneoptera</taxon>
        <taxon>Hemiptera</taxon>
        <taxon>Heteroptera</taxon>
        <taxon>Panheteroptera</taxon>
        <taxon>Cimicomorpha</taxon>
        <taxon>Miridae</taxon>
        <taxon>Dicyphina</taxon>
        <taxon>Nesidiocoris</taxon>
    </lineage>
</organism>